<dbReference type="Gene3D" id="3.40.630.30">
    <property type="match status" value="1"/>
</dbReference>
<dbReference type="Pfam" id="PF13302">
    <property type="entry name" value="Acetyltransf_3"/>
    <property type="match status" value="1"/>
</dbReference>
<dbReference type="AlphaFoldDB" id="A0A6I6KCY6"/>
<dbReference type="Proteomes" id="UP000428260">
    <property type="component" value="Chromosome"/>
</dbReference>
<dbReference type="PANTHER" id="PTHR43415">
    <property type="entry name" value="SPERMIDINE N(1)-ACETYLTRANSFERASE"/>
    <property type="match status" value="1"/>
</dbReference>
<dbReference type="SUPFAM" id="SSF55729">
    <property type="entry name" value="Acyl-CoA N-acyltransferases (Nat)"/>
    <property type="match status" value="1"/>
</dbReference>
<dbReference type="EMBL" id="CP046401">
    <property type="protein sequence ID" value="QGY48144.1"/>
    <property type="molecule type" value="Genomic_DNA"/>
</dbReference>
<evidence type="ECO:0000259" key="1">
    <source>
        <dbReference type="PROSITE" id="PS51186"/>
    </source>
</evidence>
<dbReference type="InterPro" id="IPR000182">
    <property type="entry name" value="GNAT_dom"/>
</dbReference>
<evidence type="ECO:0000313" key="2">
    <source>
        <dbReference type="EMBL" id="QGY48144.1"/>
    </source>
</evidence>
<dbReference type="PROSITE" id="PS51186">
    <property type="entry name" value="GNAT"/>
    <property type="match status" value="1"/>
</dbReference>
<dbReference type="InterPro" id="IPR016181">
    <property type="entry name" value="Acyl_CoA_acyltransferase"/>
</dbReference>
<proteinExistence type="predicted"/>
<reference evidence="2 3" key="1">
    <citation type="submission" date="2019-11" db="EMBL/GenBank/DDBJ databases">
        <authorList>
            <person name="Zheng R.K."/>
            <person name="Sun C.M."/>
        </authorList>
    </citation>
    <scope>NUCLEOTIDE SEQUENCE [LARGE SCALE GENOMIC DNA]</scope>
    <source>
        <strain evidence="2 3">WC007</strain>
    </source>
</reference>
<organism evidence="2 3">
    <name type="scientific">Maribellus comscasis</name>
    <dbReference type="NCBI Taxonomy" id="2681766"/>
    <lineage>
        <taxon>Bacteria</taxon>
        <taxon>Pseudomonadati</taxon>
        <taxon>Bacteroidota</taxon>
        <taxon>Bacteroidia</taxon>
        <taxon>Marinilabiliales</taxon>
        <taxon>Prolixibacteraceae</taxon>
        <taxon>Maribellus</taxon>
    </lineage>
</organism>
<dbReference type="GO" id="GO:0016747">
    <property type="term" value="F:acyltransferase activity, transferring groups other than amino-acyl groups"/>
    <property type="evidence" value="ECO:0007669"/>
    <property type="project" value="InterPro"/>
</dbReference>
<dbReference type="KEGG" id="mcos:GM418_17555"/>
<keyword evidence="3" id="KW-1185">Reference proteome</keyword>
<dbReference type="PANTHER" id="PTHR43415:SF3">
    <property type="entry name" value="GNAT-FAMILY ACETYLTRANSFERASE"/>
    <property type="match status" value="1"/>
</dbReference>
<feature type="domain" description="N-acetyltransferase" evidence="1">
    <location>
        <begin position="10"/>
        <end position="169"/>
    </location>
</feature>
<evidence type="ECO:0000313" key="3">
    <source>
        <dbReference type="Proteomes" id="UP000428260"/>
    </source>
</evidence>
<accession>A0A6I6KCY6</accession>
<gene>
    <name evidence="2" type="ORF">GM418_17555</name>
</gene>
<sequence>MSDELTYGKIILRALEPEDIELLYSWENNLEIWTVSNTKTPFSKYILAQYLKESAKDIYEVKQLRLIIQNKDLQAVGAVDLFDFEPYHLRAGVGIMIHNINERKKGYATDALMALSNYALNILGLKQLYAHIAADNLPSIQLFEKAGFKKAGIKKDWLKTMNGWKDELICQKILTS</sequence>
<protein>
    <submittedName>
        <fullName evidence="2">GNAT family N-acetyltransferase</fullName>
    </submittedName>
</protein>
<keyword evidence="2" id="KW-0808">Transferase</keyword>
<name>A0A6I6KCY6_9BACT</name>